<reference evidence="2 3" key="1">
    <citation type="journal article" date="2009" name="Int. J. Syst. Evol. Microbiol.">
        <title>Nocardioides caeni sp. nov., isolated from wastewater.</title>
        <authorList>
            <person name="Yoon J.H."/>
            <person name="Kang S.J."/>
            <person name="Park S."/>
            <person name="Kim W."/>
            <person name="Oh T.K."/>
        </authorList>
    </citation>
    <scope>NUCLEOTIDE SEQUENCE [LARGE SCALE GENOMIC DNA]</scope>
    <source>
        <strain evidence="2 3">DSM 23134</strain>
    </source>
</reference>
<name>A0A4S8NF62_9ACTN</name>
<proteinExistence type="predicted"/>
<accession>A0A4S8NF62</accession>
<dbReference type="RefSeq" id="WP_136562454.1">
    <property type="nucleotide sequence ID" value="NZ_BAABLS010000003.1"/>
</dbReference>
<feature type="signal peptide" evidence="1">
    <location>
        <begin position="1"/>
        <end position="36"/>
    </location>
</feature>
<evidence type="ECO:0008006" key="4">
    <source>
        <dbReference type="Google" id="ProtNLM"/>
    </source>
</evidence>
<sequence length="589" mass="60461">MSARPRLRHALCRVAPVALVAGVLGLVPTQLPSATAAGQSISTTTNVTASTGNGQCLNPNDPADPVNCNQFADREDVWLSNLPTGLGDGDYFLAVTAPGAQPDPNDGSPDLLSTDSHLDRAFRVQGGVVSSLGTHLVENQRVQLFPYAETPNGGGVYIATVCRLADYPVEGSDCTHDAFKVGDPDPLVAVPPAIVKDADGAYDRTYGWTITKVADKETVQQTGGSVTVTYDVTVTHDAGPVSGVVVSGTISVFNPNAATMVADVTDQLSDGTVCAVTGGAGAVLQPGDNDFAYSCALASLPQAQLDNTAQVSWADQVVGQAPLAGGMATFVFDGVGFTETTIDECVDVTDTVPGALGSVCVGGANPTGWEYERILPVETPGCVDYDNTATYVTNDTGTSDSADATVTVCKVPLGTGAKTIGFWQNKNGQGVIANSAATGGVCNVGTYLRTFAPFKNLSASATCAQVATWVKGTIGQATASTMNAMLKAQMLASALNVHFTGPGSTAATRKFIPKTVLGGVLIDLTTVWGNQDVSQAFGGATTMKVSAMLTYAAGQSNNGGSVWYGNVKSVQGKAKNAFDAINNQAVYAP</sequence>
<gene>
    <name evidence="2" type="ORF">E9934_08530</name>
</gene>
<evidence type="ECO:0000313" key="3">
    <source>
        <dbReference type="Proteomes" id="UP000307087"/>
    </source>
</evidence>
<comment type="caution">
    <text evidence="2">The sequence shown here is derived from an EMBL/GenBank/DDBJ whole genome shotgun (WGS) entry which is preliminary data.</text>
</comment>
<organism evidence="2 3">
    <name type="scientific">Nocardioides caeni</name>
    <dbReference type="NCBI Taxonomy" id="574700"/>
    <lineage>
        <taxon>Bacteria</taxon>
        <taxon>Bacillati</taxon>
        <taxon>Actinomycetota</taxon>
        <taxon>Actinomycetes</taxon>
        <taxon>Propionibacteriales</taxon>
        <taxon>Nocardioidaceae</taxon>
        <taxon>Nocardioides</taxon>
    </lineage>
</organism>
<evidence type="ECO:0000313" key="2">
    <source>
        <dbReference type="EMBL" id="THV14691.1"/>
    </source>
</evidence>
<protein>
    <recommendedName>
        <fullName evidence="4">DUF11 domain-containing protein</fullName>
    </recommendedName>
</protein>
<feature type="chain" id="PRO_5020345789" description="DUF11 domain-containing protein" evidence="1">
    <location>
        <begin position="37"/>
        <end position="589"/>
    </location>
</feature>
<dbReference type="OrthoDB" id="6243098at2"/>
<evidence type="ECO:0000256" key="1">
    <source>
        <dbReference type="SAM" id="SignalP"/>
    </source>
</evidence>
<keyword evidence="1" id="KW-0732">Signal</keyword>
<dbReference type="AlphaFoldDB" id="A0A4S8NF62"/>
<dbReference type="EMBL" id="STGW01000004">
    <property type="protein sequence ID" value="THV14691.1"/>
    <property type="molecule type" value="Genomic_DNA"/>
</dbReference>
<keyword evidence="3" id="KW-1185">Reference proteome</keyword>
<dbReference type="Proteomes" id="UP000307087">
    <property type="component" value="Unassembled WGS sequence"/>
</dbReference>